<evidence type="ECO:0000256" key="5">
    <source>
        <dbReference type="ARBA" id="ARBA00011738"/>
    </source>
</evidence>
<comment type="similarity">
    <text evidence="4">Belongs to the Cu-Zn superoxide dismutase family.</text>
</comment>
<dbReference type="FunFam" id="2.40.50.90:FF:000019">
    <property type="entry name" value="Transcription factor (Snd1/p100), putative"/>
    <property type="match status" value="1"/>
</dbReference>
<dbReference type="GO" id="GO:0046872">
    <property type="term" value="F:metal ion binding"/>
    <property type="evidence" value="ECO:0007669"/>
    <property type="project" value="UniProtKB-KW"/>
</dbReference>
<feature type="domain" description="TNase-like" evidence="20">
    <location>
        <begin position="364"/>
        <end position="506"/>
    </location>
</feature>
<comment type="subcellular location">
    <subcellularLocation>
        <location evidence="3">Cytoplasm</location>
    </subcellularLocation>
</comment>
<dbReference type="InterPro" id="IPR001424">
    <property type="entry name" value="SOD_Cu_Zn_dom"/>
</dbReference>
<sequence length="1084" mass="119306">MVKAVAVLRGDSKVSGTVTFEQASEGADTTISWDITGHDANAERGMHVHAFGDNTNGCTSAGPHFNPHGKTHGAPEDDERHVGDLGNFKTDGQGNAKGSVTDKLIKLIGPESVLGRTIVVHAGTDDLGKGGHEESKKTGNAGPRPACGVIGIASPGHESTQPTTPPTLATNPLQPTAIDQFSQHTVPSTSQSTVTHPIMALMEAKVKSVLSGDTLVLHNIKNPSQERTLSLAFVSAPRIRREGDEPGAFESRDFVRKLCVGKVVRFSVLYNVPTPSPRDYGVIILQSGKHLLDLVVREGLVKLRDDAGKKEDTPQGTELLERLQALESHAKVDEKGLWNPNPQRIDNVHDLSDPRAFSEAYKGQPIDAIVERVLSADRLICRLLVQPTKHTQTIVLLAGVRAPATKRINPSDQSEQPAEPFGTEAHRFVEERLLQRGVQVRILGVSPNNLLVGEVRHPMGSIAEFLLKAGLARCTDHHSTWLGPEMAKLRQAERHARDNKLGLFEGHVSQRSAGTGQIEAIVSRVFSADTLYLRNKAGAEKRVNLSSVRQPKPSDPKQSPFGAEAKEFLRKRLIGKHVKVTIDGKRPATEGFDEREMATVTLNDENVGLSLVEQGYASVIRHRMDDTDRSPIYDELLAAEEAAQTAGKGMWNPKPPKKTEYVDYSASVDQAKRQLTLLSRQRKVPAVVDFVKSGSRFTVLVPRENAKLTFVLSGITAPRSARNPTEKGEPFGQEAHEFANRRCQQRDVEIDVEGTDKVGGFIGQLYINRESFAKLLVEEGLASVHAYSAEKSGNAGELFAAEQRAKEARRGMWHDWDPSKEIAEEGEEYDASAGAVGLNGDAQVERRKDYRDVVVTNIDPTNGRIKIQEIGTGTAALTDLMNLFRNFHISSSANKPLEQAPKAGDFVSARFSEDNEWYRARIRRNDRENKTAEVVFIDYGNSETIPWSQLRQLDQGRFGIQKLRAQALDAAFSFLQFPTAPEYLREAVNIISDSTADRQLVANVDYIDSREGTLYVTLFDPKQSDSLNESVNADLVSEGFAMVPKKLKTWERAAGDILADLQEREAEAKENRRGQWEYGDPTED</sequence>
<evidence type="ECO:0000256" key="15">
    <source>
        <dbReference type="ARBA" id="ARBA00022862"/>
    </source>
</evidence>
<evidence type="ECO:0000313" key="21">
    <source>
        <dbReference type="EMBL" id="THW80133.1"/>
    </source>
</evidence>
<comment type="cofactor">
    <cofactor evidence="2">
        <name>Zn(2+)</name>
        <dbReference type="ChEBI" id="CHEBI:29105"/>
    </cofactor>
</comment>
<evidence type="ECO:0000256" key="4">
    <source>
        <dbReference type="ARBA" id="ARBA00010457"/>
    </source>
</evidence>
<evidence type="ECO:0000256" key="11">
    <source>
        <dbReference type="ARBA" id="ARBA00022553"/>
    </source>
</evidence>
<keyword evidence="12" id="KW-0479">Metal-binding</keyword>
<evidence type="ECO:0000256" key="9">
    <source>
        <dbReference type="ARBA" id="ARBA00020928"/>
    </source>
</evidence>
<evidence type="ECO:0000256" key="3">
    <source>
        <dbReference type="ARBA" id="ARBA00004496"/>
    </source>
</evidence>
<dbReference type="Gene3D" id="2.40.50.90">
    <property type="match status" value="5"/>
</dbReference>
<evidence type="ECO:0000313" key="22">
    <source>
        <dbReference type="Proteomes" id="UP000308802"/>
    </source>
</evidence>
<dbReference type="FunFam" id="2.40.50.90:FF:000010">
    <property type="entry name" value="Ribonuclease"/>
    <property type="match status" value="1"/>
</dbReference>
<comment type="cofactor">
    <cofactor evidence="1">
        <name>Cu cation</name>
        <dbReference type="ChEBI" id="CHEBI:23378"/>
    </cofactor>
</comment>
<evidence type="ECO:0000256" key="2">
    <source>
        <dbReference type="ARBA" id="ARBA00001947"/>
    </source>
</evidence>
<keyword evidence="17" id="KW-0186">Copper</keyword>
<evidence type="ECO:0000256" key="16">
    <source>
        <dbReference type="ARBA" id="ARBA00023002"/>
    </source>
</evidence>
<dbReference type="EMBL" id="QZAO01000009">
    <property type="protein sequence ID" value="THW80133.1"/>
    <property type="molecule type" value="Genomic_DNA"/>
</dbReference>
<feature type="compositionally biased region" description="Basic and acidic residues" evidence="18">
    <location>
        <begin position="125"/>
        <end position="137"/>
    </location>
</feature>
<keyword evidence="16" id="KW-0560">Oxidoreductase</keyword>
<dbReference type="SUPFAM" id="SSF63748">
    <property type="entry name" value="Tudor/PWWP/MBT"/>
    <property type="match status" value="1"/>
</dbReference>
<dbReference type="CDD" id="cd00175">
    <property type="entry name" value="SNc"/>
    <property type="match status" value="2"/>
</dbReference>
<dbReference type="Pfam" id="PF00080">
    <property type="entry name" value="Sod_Cu"/>
    <property type="match status" value="1"/>
</dbReference>
<dbReference type="InterPro" id="IPR035437">
    <property type="entry name" value="SNase_OB-fold_sf"/>
</dbReference>
<dbReference type="GO" id="GO:0004518">
    <property type="term" value="F:nuclease activity"/>
    <property type="evidence" value="ECO:0007669"/>
    <property type="project" value="TreeGrafter"/>
</dbReference>
<evidence type="ECO:0000256" key="8">
    <source>
        <dbReference type="ARBA" id="ARBA00014651"/>
    </source>
</evidence>
<dbReference type="GO" id="GO:0006402">
    <property type="term" value="P:mRNA catabolic process"/>
    <property type="evidence" value="ECO:0007669"/>
    <property type="project" value="TreeGrafter"/>
</dbReference>
<dbReference type="Gene3D" id="2.30.30.140">
    <property type="match status" value="1"/>
</dbReference>
<feature type="region of interest" description="Disordered" evidence="18">
    <location>
        <begin position="59"/>
        <end position="98"/>
    </location>
</feature>
<dbReference type="PROSITE" id="PS00332">
    <property type="entry name" value="SOD_CU_ZN_2"/>
    <property type="match status" value="1"/>
</dbReference>
<keyword evidence="14" id="KW-0862">Zinc</keyword>
<dbReference type="GO" id="GO:0005829">
    <property type="term" value="C:cytosol"/>
    <property type="evidence" value="ECO:0007669"/>
    <property type="project" value="TreeGrafter"/>
</dbReference>
<dbReference type="PRINTS" id="PR00068">
    <property type="entry name" value="CUZNDISMTASE"/>
</dbReference>
<keyword evidence="15" id="KW-0049">Antioxidant</keyword>
<evidence type="ECO:0000256" key="17">
    <source>
        <dbReference type="ARBA" id="ARBA00023008"/>
    </source>
</evidence>
<gene>
    <name evidence="21" type="ORF">D6D19_00699</name>
</gene>
<dbReference type="Pfam" id="PF00567">
    <property type="entry name" value="TUDOR"/>
    <property type="match status" value="1"/>
</dbReference>
<proteinExistence type="inferred from homology"/>
<dbReference type="PROSITE" id="PS50304">
    <property type="entry name" value="TUDOR"/>
    <property type="match status" value="1"/>
</dbReference>
<dbReference type="CDD" id="cd00305">
    <property type="entry name" value="Cu-Zn_Superoxide_Dismutase"/>
    <property type="match status" value="1"/>
</dbReference>
<dbReference type="InterPro" id="IPR018152">
    <property type="entry name" value="SOD_Cu/Zn_BS"/>
</dbReference>
<dbReference type="SUPFAM" id="SSF50199">
    <property type="entry name" value="Staphylococcal nuclease"/>
    <property type="match status" value="5"/>
</dbReference>
<evidence type="ECO:0000256" key="1">
    <source>
        <dbReference type="ARBA" id="ARBA00001935"/>
    </source>
</evidence>
<feature type="compositionally biased region" description="Basic and acidic residues" evidence="18">
    <location>
        <begin position="73"/>
        <end position="83"/>
    </location>
</feature>
<dbReference type="InterPro" id="IPR036423">
    <property type="entry name" value="SOD-like_Cu/Zn_dom_sf"/>
</dbReference>
<dbReference type="FunFam" id="2.30.30.140:FF:000018">
    <property type="entry name" value="Serine/threonine-protein kinase 31"/>
    <property type="match status" value="1"/>
</dbReference>
<dbReference type="SMART" id="SM00318">
    <property type="entry name" value="SNc"/>
    <property type="match status" value="4"/>
</dbReference>
<dbReference type="InterPro" id="IPR002999">
    <property type="entry name" value="Tudor"/>
</dbReference>
<dbReference type="PANTHER" id="PTHR12302:SF2">
    <property type="entry name" value="STAPHYLOCOCCAL NUCLEASE DOMAIN-CONTAINING PROTEIN 1"/>
    <property type="match status" value="1"/>
</dbReference>
<protein>
    <recommendedName>
        <fullName evidence="7">Probable endonuclease LCL3</fullName>
        <ecNumber evidence="6">1.15.1.1</ecNumber>
    </recommendedName>
    <alternativeName>
        <fullName evidence="8">Probable endonuclease lcl3</fullName>
    </alternativeName>
    <alternativeName>
        <fullName evidence="9">Superoxide dismutase [Cu-Zn]</fullName>
    </alternativeName>
</protein>
<dbReference type="Gene3D" id="2.60.40.200">
    <property type="entry name" value="Superoxide dismutase, copper/zinc binding domain"/>
    <property type="match status" value="1"/>
</dbReference>
<feature type="domain" description="Tudor" evidence="19">
    <location>
        <begin position="900"/>
        <end position="960"/>
    </location>
</feature>
<feature type="region of interest" description="Disordered" evidence="18">
    <location>
        <begin position="125"/>
        <end position="145"/>
    </location>
</feature>
<dbReference type="GO" id="GO:0005634">
    <property type="term" value="C:nucleus"/>
    <property type="evidence" value="ECO:0007669"/>
    <property type="project" value="TreeGrafter"/>
</dbReference>
<dbReference type="GO" id="GO:0004784">
    <property type="term" value="F:superoxide dismutase activity"/>
    <property type="evidence" value="ECO:0007669"/>
    <property type="project" value="UniProtKB-EC"/>
</dbReference>
<dbReference type="Pfam" id="PF00565">
    <property type="entry name" value="SNase"/>
    <property type="match status" value="3"/>
</dbReference>
<evidence type="ECO:0000256" key="10">
    <source>
        <dbReference type="ARBA" id="ARBA00022490"/>
    </source>
</evidence>
<dbReference type="FunFam" id="2.40.50.90:FF:000030">
    <property type="entry name" value="Transcription factor (Snd1/p100), putative"/>
    <property type="match status" value="1"/>
</dbReference>
<keyword evidence="13" id="KW-0677">Repeat</keyword>
<comment type="subunit">
    <text evidence="5">Homodimer.</text>
</comment>
<dbReference type="AlphaFoldDB" id="A0A4S9AL72"/>
<feature type="domain" description="TNase-like" evidence="20">
    <location>
        <begin position="682"/>
        <end position="815"/>
    </location>
</feature>
<evidence type="ECO:0000259" key="19">
    <source>
        <dbReference type="PROSITE" id="PS50304"/>
    </source>
</evidence>
<dbReference type="PROSITE" id="PS00087">
    <property type="entry name" value="SOD_CU_ZN_1"/>
    <property type="match status" value="1"/>
</dbReference>
<evidence type="ECO:0000256" key="18">
    <source>
        <dbReference type="SAM" id="MobiDB-lite"/>
    </source>
</evidence>
<dbReference type="Proteomes" id="UP000308802">
    <property type="component" value="Unassembled WGS sequence"/>
</dbReference>
<evidence type="ECO:0000256" key="14">
    <source>
        <dbReference type="ARBA" id="ARBA00022833"/>
    </source>
</evidence>
<feature type="domain" description="TNase-like" evidence="20">
    <location>
        <begin position="516"/>
        <end position="653"/>
    </location>
</feature>
<evidence type="ECO:0000256" key="12">
    <source>
        <dbReference type="ARBA" id="ARBA00022723"/>
    </source>
</evidence>
<dbReference type="SMART" id="SM00333">
    <property type="entry name" value="TUDOR"/>
    <property type="match status" value="1"/>
</dbReference>
<dbReference type="GO" id="GO:0003723">
    <property type="term" value="F:RNA binding"/>
    <property type="evidence" value="ECO:0007669"/>
    <property type="project" value="TreeGrafter"/>
</dbReference>
<dbReference type="FunFam" id="2.40.50.90:FF:000001">
    <property type="entry name" value="Staphylococcal nuclease domain-containing protein"/>
    <property type="match status" value="1"/>
</dbReference>
<dbReference type="InterPro" id="IPR016071">
    <property type="entry name" value="Staphylococal_nuclease_OB-fold"/>
</dbReference>
<reference evidence="21 22" key="1">
    <citation type="submission" date="2018-10" db="EMBL/GenBank/DDBJ databases">
        <title>Fifty Aureobasidium pullulans genomes reveal a recombining polyextremotolerant generalist.</title>
        <authorList>
            <person name="Gostincar C."/>
            <person name="Turk M."/>
            <person name="Zajc J."/>
            <person name="Gunde-Cimerman N."/>
        </authorList>
    </citation>
    <scope>NUCLEOTIDE SEQUENCE [LARGE SCALE GENOMIC DNA]</scope>
    <source>
        <strain evidence="21 22">EXF-10659</strain>
    </source>
</reference>
<feature type="domain" description="TNase-like" evidence="20">
    <location>
        <begin position="200"/>
        <end position="340"/>
    </location>
</feature>
<dbReference type="EC" id="1.15.1.1" evidence="6"/>
<keyword evidence="10" id="KW-0963">Cytoplasm</keyword>
<comment type="caution">
    <text evidence="21">The sequence shown here is derived from an EMBL/GenBank/DDBJ whole genome shotgun (WGS) entry which is preliminary data.</text>
</comment>
<keyword evidence="11" id="KW-0597">Phosphoprotein</keyword>
<evidence type="ECO:0000259" key="20">
    <source>
        <dbReference type="PROSITE" id="PS50830"/>
    </source>
</evidence>
<dbReference type="PROSITE" id="PS50830">
    <property type="entry name" value="TNASE_3"/>
    <property type="match status" value="4"/>
</dbReference>
<evidence type="ECO:0000256" key="13">
    <source>
        <dbReference type="ARBA" id="ARBA00022737"/>
    </source>
</evidence>
<evidence type="ECO:0000256" key="7">
    <source>
        <dbReference type="ARBA" id="ARBA00013404"/>
    </source>
</evidence>
<evidence type="ECO:0000256" key="6">
    <source>
        <dbReference type="ARBA" id="ARBA00012682"/>
    </source>
</evidence>
<dbReference type="FunFam" id="2.60.40.200:FF:000001">
    <property type="entry name" value="Superoxide dismutase [Cu-Zn]"/>
    <property type="match status" value="1"/>
</dbReference>
<accession>A0A4S9AL72</accession>
<dbReference type="SUPFAM" id="SSF49329">
    <property type="entry name" value="Cu,Zn superoxide dismutase-like"/>
    <property type="match status" value="1"/>
</dbReference>
<organism evidence="21 22">
    <name type="scientific">Aureobasidium pullulans</name>
    <name type="common">Black yeast</name>
    <name type="synonym">Pullularia pullulans</name>
    <dbReference type="NCBI Taxonomy" id="5580"/>
    <lineage>
        <taxon>Eukaryota</taxon>
        <taxon>Fungi</taxon>
        <taxon>Dikarya</taxon>
        <taxon>Ascomycota</taxon>
        <taxon>Pezizomycotina</taxon>
        <taxon>Dothideomycetes</taxon>
        <taxon>Dothideomycetidae</taxon>
        <taxon>Dothideales</taxon>
        <taxon>Saccotheciaceae</taxon>
        <taxon>Aureobasidium</taxon>
    </lineage>
</organism>
<dbReference type="PANTHER" id="PTHR12302">
    <property type="entry name" value="EBNA2 BINDING PROTEIN P100"/>
    <property type="match status" value="1"/>
</dbReference>
<name>A0A4S9AL72_AURPU</name>